<keyword evidence="3" id="KW-1185">Reference proteome</keyword>
<dbReference type="SUPFAM" id="SSF51735">
    <property type="entry name" value="NAD(P)-binding Rossmann-fold domains"/>
    <property type="match status" value="1"/>
</dbReference>
<dbReference type="RefSeq" id="XP_067489793.1">
    <property type="nucleotide sequence ID" value="XM_067635356.1"/>
</dbReference>
<dbReference type="InterPro" id="IPR000534">
    <property type="entry name" value="Semialdehyde_DH_NAD-bd"/>
</dbReference>
<dbReference type="GO" id="GO:1901607">
    <property type="term" value="P:alpha-amino acid biosynthetic process"/>
    <property type="evidence" value="ECO:0007669"/>
    <property type="project" value="UniProtKB-ARBA"/>
</dbReference>
<dbReference type="PANTHER" id="PTHR48079:SF6">
    <property type="entry name" value="NAD(P)-BINDING DOMAIN-CONTAINING PROTEIN-RELATED"/>
    <property type="match status" value="1"/>
</dbReference>
<comment type="caution">
    <text evidence="2">The sequence shown here is derived from an EMBL/GenBank/DDBJ whole genome shotgun (WGS) entry which is preliminary data.</text>
</comment>
<sequence>MTKVFILGATGYLGGTILNRLVATRPTLSITAMARIQDKANLITAAYPSVRTVIADLDSSDIIISESSIADIIITAADCNFGQSLG</sequence>
<feature type="domain" description="Semialdehyde dehydrogenase NAD-binding" evidence="1">
    <location>
        <begin position="3"/>
        <end position="78"/>
    </location>
</feature>
<dbReference type="GO" id="GO:0005737">
    <property type="term" value="C:cytoplasm"/>
    <property type="evidence" value="ECO:0007669"/>
    <property type="project" value="TreeGrafter"/>
</dbReference>
<dbReference type="EMBL" id="SAEB01000007">
    <property type="protein sequence ID" value="RVD84249.1"/>
    <property type="molecule type" value="Genomic_DNA"/>
</dbReference>
<dbReference type="Gene3D" id="3.40.50.720">
    <property type="entry name" value="NAD(P)-binding Rossmann-like Domain"/>
    <property type="match status" value="1"/>
</dbReference>
<dbReference type="AlphaFoldDB" id="A0A436ZZG9"/>
<proteinExistence type="predicted"/>
<evidence type="ECO:0000313" key="3">
    <source>
        <dbReference type="Proteomes" id="UP000283090"/>
    </source>
</evidence>
<dbReference type="Pfam" id="PF01118">
    <property type="entry name" value="Semialdhyde_dh"/>
    <property type="match status" value="1"/>
</dbReference>
<gene>
    <name evidence="2" type="ORF">DFL_006010</name>
</gene>
<protein>
    <recommendedName>
        <fullName evidence="1">Semialdehyde dehydrogenase NAD-binding domain-containing protein</fullName>
    </recommendedName>
</protein>
<reference evidence="2 3" key="1">
    <citation type="submission" date="2019-01" db="EMBL/GenBank/DDBJ databases">
        <title>Intercellular communication is required for trap formation in the nematode-trapping fungus Duddingtonia flagrans.</title>
        <authorList>
            <person name="Youssar L."/>
            <person name="Wernet V."/>
            <person name="Hensel N."/>
            <person name="Hildebrandt H.-G."/>
            <person name="Fischer R."/>
        </authorList>
    </citation>
    <scope>NUCLEOTIDE SEQUENCE [LARGE SCALE GENOMIC DNA]</scope>
    <source>
        <strain evidence="2 3">CBS H-5679</strain>
    </source>
</reference>
<dbReference type="GeneID" id="93588321"/>
<dbReference type="GO" id="GO:0051287">
    <property type="term" value="F:NAD binding"/>
    <property type="evidence" value="ECO:0007669"/>
    <property type="project" value="InterPro"/>
</dbReference>
<dbReference type="VEuPathDB" id="FungiDB:DFL_006010"/>
<dbReference type="PANTHER" id="PTHR48079">
    <property type="entry name" value="PROTEIN YEEZ"/>
    <property type="match status" value="1"/>
</dbReference>
<dbReference type="Proteomes" id="UP000283090">
    <property type="component" value="Unassembled WGS sequence"/>
</dbReference>
<dbReference type="STRING" id="97331.A0A436ZZG9"/>
<dbReference type="OrthoDB" id="2130169at2759"/>
<evidence type="ECO:0000259" key="1">
    <source>
        <dbReference type="Pfam" id="PF01118"/>
    </source>
</evidence>
<dbReference type="InterPro" id="IPR051783">
    <property type="entry name" value="NAD(P)-dependent_oxidoreduct"/>
</dbReference>
<dbReference type="GO" id="GO:0004029">
    <property type="term" value="F:aldehyde dehydrogenase (NAD+) activity"/>
    <property type="evidence" value="ECO:0007669"/>
    <property type="project" value="TreeGrafter"/>
</dbReference>
<name>A0A436ZZG9_ARTFL</name>
<dbReference type="InterPro" id="IPR036291">
    <property type="entry name" value="NAD(P)-bd_dom_sf"/>
</dbReference>
<accession>A0A436ZZG9</accession>
<evidence type="ECO:0000313" key="2">
    <source>
        <dbReference type="EMBL" id="RVD84249.1"/>
    </source>
</evidence>
<organism evidence="2 3">
    <name type="scientific">Arthrobotrys flagrans</name>
    <name type="common">Nematode-trapping fungus</name>
    <name type="synonym">Trichothecium flagrans</name>
    <dbReference type="NCBI Taxonomy" id="97331"/>
    <lineage>
        <taxon>Eukaryota</taxon>
        <taxon>Fungi</taxon>
        <taxon>Dikarya</taxon>
        <taxon>Ascomycota</taxon>
        <taxon>Pezizomycotina</taxon>
        <taxon>Orbiliomycetes</taxon>
        <taxon>Orbiliales</taxon>
        <taxon>Orbiliaceae</taxon>
        <taxon>Arthrobotrys</taxon>
    </lineage>
</organism>